<evidence type="ECO:0000256" key="3">
    <source>
        <dbReference type="ARBA" id="ARBA00022833"/>
    </source>
</evidence>
<feature type="compositionally biased region" description="Polar residues" evidence="5">
    <location>
        <begin position="817"/>
        <end position="828"/>
    </location>
</feature>
<feature type="region of interest" description="Disordered" evidence="5">
    <location>
        <begin position="1691"/>
        <end position="1815"/>
    </location>
</feature>
<evidence type="ECO:0000313" key="7">
    <source>
        <dbReference type="EMBL" id="CAL8093955.1"/>
    </source>
</evidence>
<feature type="compositionally biased region" description="Polar residues" evidence="5">
    <location>
        <begin position="759"/>
        <end position="771"/>
    </location>
</feature>
<dbReference type="InterPro" id="IPR019786">
    <property type="entry name" value="Zinc_finger_PHD-type_CS"/>
</dbReference>
<feature type="compositionally biased region" description="Low complexity" evidence="5">
    <location>
        <begin position="182"/>
        <end position="194"/>
    </location>
</feature>
<feature type="compositionally biased region" description="Low complexity" evidence="5">
    <location>
        <begin position="1134"/>
        <end position="1145"/>
    </location>
</feature>
<feature type="compositionally biased region" description="Polar residues" evidence="5">
    <location>
        <begin position="795"/>
        <end position="807"/>
    </location>
</feature>
<feature type="compositionally biased region" description="Basic and acidic residues" evidence="5">
    <location>
        <begin position="1747"/>
        <end position="1761"/>
    </location>
</feature>
<dbReference type="CDD" id="cd15550">
    <property type="entry name" value="PHD_MLL5"/>
    <property type="match status" value="1"/>
</dbReference>
<feature type="compositionally biased region" description="Basic and acidic residues" evidence="5">
    <location>
        <begin position="1774"/>
        <end position="1793"/>
    </location>
</feature>
<evidence type="ECO:0000256" key="1">
    <source>
        <dbReference type="ARBA" id="ARBA00022723"/>
    </source>
</evidence>
<evidence type="ECO:0000256" key="4">
    <source>
        <dbReference type="ARBA" id="ARBA00022853"/>
    </source>
</evidence>
<dbReference type="PROSITE" id="PS01359">
    <property type="entry name" value="ZF_PHD_1"/>
    <property type="match status" value="1"/>
</dbReference>
<feature type="compositionally biased region" description="Polar residues" evidence="5">
    <location>
        <begin position="1692"/>
        <end position="1704"/>
    </location>
</feature>
<proteinExistence type="predicted"/>
<keyword evidence="8" id="KW-1185">Reference proteome</keyword>
<evidence type="ECO:0000313" key="8">
    <source>
        <dbReference type="Proteomes" id="UP001642540"/>
    </source>
</evidence>
<feature type="compositionally biased region" description="Basic and acidic residues" evidence="5">
    <location>
        <begin position="699"/>
        <end position="711"/>
    </location>
</feature>
<feature type="compositionally biased region" description="Low complexity" evidence="5">
    <location>
        <begin position="689"/>
        <end position="698"/>
    </location>
</feature>
<feature type="region of interest" description="Disordered" evidence="5">
    <location>
        <begin position="2002"/>
        <end position="2083"/>
    </location>
</feature>
<dbReference type="SUPFAM" id="SSF57903">
    <property type="entry name" value="FYVE/PHD zinc finger"/>
    <property type="match status" value="1"/>
</dbReference>
<feature type="compositionally biased region" description="Polar residues" evidence="5">
    <location>
        <begin position="620"/>
        <end position="629"/>
    </location>
</feature>
<dbReference type="PANTHER" id="PTHR46462:SF3">
    <property type="entry name" value="UPSET, ISOFORM A"/>
    <property type="match status" value="1"/>
</dbReference>
<feature type="compositionally biased region" description="Polar residues" evidence="5">
    <location>
        <begin position="1151"/>
        <end position="1163"/>
    </location>
</feature>
<feature type="compositionally biased region" description="Basic residues" evidence="5">
    <location>
        <begin position="1317"/>
        <end position="1327"/>
    </location>
</feature>
<feature type="compositionally biased region" description="Polar residues" evidence="5">
    <location>
        <begin position="1339"/>
        <end position="1359"/>
    </location>
</feature>
<organism evidence="7 8">
    <name type="scientific">Orchesella dallaii</name>
    <dbReference type="NCBI Taxonomy" id="48710"/>
    <lineage>
        <taxon>Eukaryota</taxon>
        <taxon>Metazoa</taxon>
        <taxon>Ecdysozoa</taxon>
        <taxon>Arthropoda</taxon>
        <taxon>Hexapoda</taxon>
        <taxon>Collembola</taxon>
        <taxon>Entomobryomorpha</taxon>
        <taxon>Entomobryoidea</taxon>
        <taxon>Orchesellidae</taxon>
        <taxon>Orchesellinae</taxon>
        <taxon>Orchesella</taxon>
    </lineage>
</organism>
<feature type="compositionally biased region" description="Polar residues" evidence="5">
    <location>
        <begin position="2007"/>
        <end position="2026"/>
    </location>
</feature>
<feature type="compositionally biased region" description="Polar residues" evidence="5">
    <location>
        <begin position="1504"/>
        <end position="1519"/>
    </location>
</feature>
<keyword evidence="2" id="KW-0863">Zinc-finger</keyword>
<evidence type="ECO:0000256" key="5">
    <source>
        <dbReference type="SAM" id="MobiDB-lite"/>
    </source>
</evidence>
<feature type="region of interest" description="Disordered" evidence="5">
    <location>
        <begin position="1423"/>
        <end position="1649"/>
    </location>
</feature>
<feature type="region of interest" description="Disordered" evidence="5">
    <location>
        <begin position="591"/>
        <end position="838"/>
    </location>
</feature>
<feature type="region of interest" description="Disordered" evidence="5">
    <location>
        <begin position="136"/>
        <end position="161"/>
    </location>
</feature>
<feature type="compositionally biased region" description="Polar residues" evidence="5">
    <location>
        <begin position="591"/>
        <end position="610"/>
    </location>
</feature>
<reference evidence="7 8" key="1">
    <citation type="submission" date="2024-08" db="EMBL/GenBank/DDBJ databases">
        <authorList>
            <person name="Cucini C."/>
            <person name="Frati F."/>
        </authorList>
    </citation>
    <scope>NUCLEOTIDE SEQUENCE [LARGE SCALE GENOMIC DNA]</scope>
</reference>
<keyword evidence="3" id="KW-0862">Zinc</keyword>
<feature type="compositionally biased region" description="Polar residues" evidence="5">
    <location>
        <begin position="1911"/>
        <end position="1933"/>
    </location>
</feature>
<evidence type="ECO:0000259" key="6">
    <source>
        <dbReference type="PROSITE" id="PS50280"/>
    </source>
</evidence>
<dbReference type="InterPro" id="IPR011011">
    <property type="entry name" value="Znf_FYVE_PHD"/>
</dbReference>
<feature type="compositionally biased region" description="Polar residues" evidence="5">
    <location>
        <begin position="1883"/>
        <end position="1896"/>
    </location>
</feature>
<dbReference type="PROSITE" id="PS50280">
    <property type="entry name" value="SET"/>
    <property type="match status" value="1"/>
</dbReference>
<feature type="domain" description="SET" evidence="6">
    <location>
        <begin position="908"/>
        <end position="1038"/>
    </location>
</feature>
<accession>A0ABP1QCE8</accession>
<sequence length="2083" mass="226075">MSLMNYLGAVASAAVEAASASSVKGPVVASATGASTSNVNISDGSTIVSTTASVGNPDNSSRTIPQGLPSFPVVPITIHHSSGPSGQFTTYAVQTISNGAVRLGSPHGSSAGPGQRPTYTVHSLAGQIPTHFSFASGGSSQPSVGFRMQSPSSSTISQVPTPVGSHIIDKQRNLFQVPFRGSSIPPSISQPSRPVEQEIRREPPPEPFRQKPQVPNLNTSRPSVLMGPRNNVPNVPHDFFPRNPALALSIVLQDHNYTLPKPSPTTTPAANFHAPQEVLTPALPVSHRPPSPCSKIHPPAVQINPKPSALYGNVRGSSPPAVSKSVRPRSTSPLNVPGRRRRKTFERKEKEFDDFSRKVGVPGRKRTRRQTDLPVSNNPIPPLANDVPDPDSNTNTSMVKTNSSIPFIESEPITRRLKKHRDEVPQLNRKNKEKVVEAEKSVELDEIAEESNSKDEDNSYPEVVEEQAKEKEEISTSTLNTSSQEDSNNEGITRCICDYLHDDGFMICCDKCLMWQHVDCMGIDRTDIPENYLCELCKPRWVSKTRARAIQTRKKEMLEIGVLDDTRLSRVAENQQDEDAILERSPISRSNSLELTVSPHTHTLSPTKSSGKLKRRGRPSLSNGQPFSDSDSEIHSGLHSPVAKRSRKYSGKRGQNLNVLDDSPSKIGTRKQRSLEPRVKRGYTRRNTLSSPLSSPSSEDIKSVEDHKEDSTSCPDISDLLVQYNSVSERAGSDSDDRVSSINAPAEDASRNEEIYSKGGSNDANGTFSNIESRRKRKQIFKDIPNGDLSPPHIISSTSPLAASDKQTALKPRSPSFDKTISNTNSLTSSPEPPSNPVSSLHVNVSGFNSTSLCLYSSSPYLDKYEEAINSVCSYSPELRAKLLKNHGMMGNSSVPEPEFTPLSESVKKWKLGVTSLEGGKKLRTLLAAVRVEPGEAIIEYIGKFLMLTGFQPTSKRSSQGNPNMISPEPFVFFHQVPKNGMCICIDCRKYGNDARFVRRSCTPNAEIRHVVGKGTIHAYVVATEIVDLDEEVTIPHEYKSVTCNTMNSIVQKYHVMSPPLPCACSDLDTCKAVAIESVVGDVVHKKNGALISPTALPHENKERRRRMSSRRTSSLDKEAAESLRTPLASPSPQQQQQQQQLQQQMAIVSPSDSNKSLISSPSPVEEIQESPSVVPISKERTDGRTTRARTIAVAVSAEEASTPVSKRKVVETPLPPRQRNRSGADATTPTSGGEIHAAESHKMTREERKLQSVLKIIEKLESNQKKKESRQNQKKDKGGKSKKIEDRETDHDDDLPVQATTPTSAALAPIKFAPTIKKKGRKRGRSTSKSSGKPQLISHRNSGSIADLRSTSTESDINSADEASRAGMSPLQENMGPNFRLPKKKEMMSEWRIGGGHPSPSLPSQYMRKSNTAIVNHPGVSSAAVLPSTSSGLTTPSNNFLSVPAPNGPLDNASAKKRWLRQAISEETDPAAAPVPNSNSRPDSPTGVECLAPLKKRRLARASMSSEVSNTPPSTPNNVDAAYCEVDADGENEPETEQHNDVTETEEPEVEATVREVPARKWSCSEVSSAEEDMEDLEDTKNDETSAAEVESKVVEDPMTPEPAKKTDSENDTSDSLNRSPRCTAGRRSRWDQVDAPEPVVNSSISSPVKSTDAIVLDYVRNPEQYAKLTGVAAFDSEKGACTYDKDQVQVEPNTTESNQAEVTTLLVPETPKTGTSTPKSRSTLLNPKVSSRNDKDSNLYSNDADSIKPTHRIASEHAKSSPRTQTQVKKKLSMEEYLKRKMEGKSTDDRATALNQPSTALNAMVNSDSNSSEPFVLNVKDLSSPKPDDDPKIRGTLQFSSTPTLAERKREELGKRLYSFGIRVPDAESANVESIPAEKQPAQSVSLTTPTYTASPREVVSVEKPKSNGDITISYGRTGSTPSLTPANIPTSVGHRLSVPTPAALKQSGMPPLPSHLSSSPMHSNSVTVSTPNGASKPIMNSTPNGYSSNTGMPQCGASYRHYRGSSSNGPSNYNHHQQNRSMLTSGPSNSSAVNSSTSGPIIGGVPVGNLIPPPPPPTSQGTAGPAFGNRFQMKKFFHSS</sequence>
<dbReference type="Proteomes" id="UP001642540">
    <property type="component" value="Unassembled WGS sequence"/>
</dbReference>
<comment type="caution">
    <text evidence="7">The sequence shown here is derived from an EMBL/GenBank/DDBJ whole genome shotgun (WGS) entry which is preliminary data.</text>
</comment>
<gene>
    <name evidence="7" type="ORF">ODALV1_LOCUS8652</name>
</gene>
<protein>
    <recommendedName>
        <fullName evidence="6">SET domain-containing protein</fullName>
    </recommendedName>
</protein>
<feature type="region of interest" description="Disordered" evidence="5">
    <location>
        <begin position="1872"/>
        <end position="1986"/>
    </location>
</feature>
<feature type="compositionally biased region" description="Polar residues" evidence="5">
    <location>
        <begin position="136"/>
        <end position="160"/>
    </location>
</feature>
<feature type="compositionally biased region" description="Polar residues" evidence="5">
    <location>
        <begin position="1967"/>
        <end position="1986"/>
    </location>
</feature>
<dbReference type="Pfam" id="PF20826">
    <property type="entry name" value="PHD_5"/>
    <property type="match status" value="1"/>
</dbReference>
<keyword evidence="4" id="KW-0156">Chromatin regulator</keyword>
<feature type="compositionally biased region" description="Basic and acidic residues" evidence="5">
    <location>
        <begin position="195"/>
        <end position="204"/>
    </location>
</feature>
<dbReference type="EMBL" id="CAXLJM020000026">
    <property type="protein sequence ID" value="CAL8093955.1"/>
    <property type="molecule type" value="Genomic_DNA"/>
</dbReference>
<feature type="region of interest" description="Disordered" evidence="5">
    <location>
        <begin position="420"/>
        <end position="486"/>
    </location>
</feature>
<dbReference type="CDD" id="cd10529">
    <property type="entry name" value="SET_SETD5-like"/>
    <property type="match status" value="1"/>
</dbReference>
<feature type="compositionally biased region" description="Low complexity" evidence="5">
    <location>
        <begin position="1957"/>
        <end position="1966"/>
    </location>
</feature>
<dbReference type="Pfam" id="PF00856">
    <property type="entry name" value="SET"/>
    <property type="match status" value="1"/>
</dbReference>
<dbReference type="SMART" id="SM00317">
    <property type="entry name" value="SET"/>
    <property type="match status" value="1"/>
</dbReference>
<feature type="compositionally biased region" description="Polar residues" evidence="5">
    <location>
        <begin position="1714"/>
        <end position="1732"/>
    </location>
</feature>
<dbReference type="InterPro" id="IPR013083">
    <property type="entry name" value="Znf_RING/FYVE/PHD"/>
</dbReference>
<feature type="region of interest" description="Disordered" evidence="5">
    <location>
        <begin position="1094"/>
        <end position="1386"/>
    </location>
</feature>
<feature type="compositionally biased region" description="Basic and acidic residues" evidence="5">
    <location>
        <begin position="433"/>
        <end position="443"/>
    </location>
</feature>
<feature type="compositionally biased region" description="Basic and acidic residues" evidence="5">
    <location>
        <begin position="1580"/>
        <end position="1597"/>
    </location>
</feature>
<dbReference type="InterPro" id="IPR001214">
    <property type="entry name" value="SET_dom"/>
</dbReference>
<feature type="region of interest" description="Disordered" evidence="5">
    <location>
        <begin position="302"/>
        <end position="399"/>
    </location>
</feature>
<feature type="compositionally biased region" description="Polar residues" evidence="5">
    <location>
        <begin position="1795"/>
        <end position="1815"/>
    </location>
</feature>
<feature type="compositionally biased region" description="Acidic residues" evidence="5">
    <location>
        <begin position="1570"/>
        <end position="1579"/>
    </location>
</feature>
<dbReference type="Gene3D" id="3.30.40.10">
    <property type="entry name" value="Zinc/RING finger domain, C3HC4 (zinc finger)"/>
    <property type="match status" value="1"/>
</dbReference>
<feature type="compositionally biased region" description="Low complexity" evidence="5">
    <location>
        <begin position="1427"/>
        <end position="1438"/>
    </location>
</feature>
<dbReference type="SUPFAM" id="SSF82199">
    <property type="entry name" value="SET domain"/>
    <property type="match status" value="1"/>
</dbReference>
<feature type="compositionally biased region" description="Low complexity" evidence="5">
    <location>
        <begin position="2027"/>
        <end position="2043"/>
    </location>
</feature>
<feature type="compositionally biased region" description="Basic residues" evidence="5">
    <location>
        <begin position="642"/>
        <end position="651"/>
    </location>
</feature>
<keyword evidence="1" id="KW-0479">Metal-binding</keyword>
<feature type="compositionally biased region" description="Polar residues" evidence="5">
    <location>
        <begin position="475"/>
        <end position="486"/>
    </location>
</feature>
<feature type="compositionally biased region" description="Basic and acidic residues" evidence="5">
    <location>
        <begin position="1237"/>
        <end position="1291"/>
    </location>
</feature>
<feature type="compositionally biased region" description="Acidic residues" evidence="5">
    <location>
        <begin position="1527"/>
        <end position="1536"/>
    </location>
</feature>
<evidence type="ECO:0000256" key="2">
    <source>
        <dbReference type="ARBA" id="ARBA00022771"/>
    </source>
</evidence>
<dbReference type="SMART" id="SM00249">
    <property type="entry name" value="PHD"/>
    <property type="match status" value="1"/>
</dbReference>
<dbReference type="InterPro" id="IPR001965">
    <property type="entry name" value="Znf_PHD"/>
</dbReference>
<dbReference type="PANTHER" id="PTHR46462">
    <property type="entry name" value="UPSET, ISOFORM A"/>
    <property type="match status" value="1"/>
</dbReference>
<feature type="compositionally biased region" description="Basic and acidic residues" evidence="5">
    <location>
        <begin position="346"/>
        <end position="357"/>
    </location>
</feature>
<dbReference type="InterPro" id="IPR046341">
    <property type="entry name" value="SET_dom_sf"/>
</dbReference>
<feature type="region of interest" description="Disordered" evidence="5">
    <location>
        <begin position="180"/>
        <end position="228"/>
    </location>
</feature>
<name>A0ABP1QCE8_9HEXA</name>
<dbReference type="Gene3D" id="2.170.270.10">
    <property type="entry name" value="SET domain"/>
    <property type="match status" value="1"/>
</dbReference>